<proteinExistence type="inferred from homology"/>
<dbReference type="CDD" id="cd07012">
    <property type="entry name" value="PBP2_Bug_TTT"/>
    <property type="match status" value="1"/>
</dbReference>
<evidence type="ECO:0000256" key="1">
    <source>
        <dbReference type="ARBA" id="ARBA00006987"/>
    </source>
</evidence>
<dbReference type="RefSeq" id="WP_244273620.1">
    <property type="nucleotide sequence ID" value="NZ_CAXIQL010000017.1"/>
</dbReference>
<comment type="similarity">
    <text evidence="1">Belongs to the UPF0065 (bug) family.</text>
</comment>
<protein>
    <submittedName>
        <fullName evidence="2">Tripartite-type tricarboxylate transporter, receptor component TctC</fullName>
    </submittedName>
</protein>
<dbReference type="EMBL" id="FNQJ01000004">
    <property type="protein sequence ID" value="SEA03318.1"/>
    <property type="molecule type" value="Genomic_DNA"/>
</dbReference>
<dbReference type="PANTHER" id="PTHR42928:SF5">
    <property type="entry name" value="BLR1237 PROTEIN"/>
    <property type="match status" value="1"/>
</dbReference>
<dbReference type="InterPro" id="IPR005064">
    <property type="entry name" value="BUG"/>
</dbReference>
<dbReference type="SUPFAM" id="SSF53850">
    <property type="entry name" value="Periplasmic binding protein-like II"/>
    <property type="match status" value="1"/>
</dbReference>
<dbReference type="PANTHER" id="PTHR42928">
    <property type="entry name" value="TRICARBOXYLATE-BINDING PROTEIN"/>
    <property type="match status" value="1"/>
</dbReference>
<sequence length="347" mass="37424">MVNLTSGFRHAAHRSNDMQPIPASLTRRRTFAYIGAYASMLSIGSSARASDRDYPDRSVELIVPYAAGGGTDAVARSFADVSRKYFRKSIIAVNKPGASTSIGTMEVINARPDGYKIALVTVELTFLNSLGIARFTHDRLVPIARLNYDPSAITVRADSPWKTIEEFLTAAKKSPGEMRVGNAGPGSIWNLTASALEDKAQVRFNQVPYQGAAPAVLALMGGHIDAVAVSPAEVGTYVAAGKLRLLAVMAEKRIPAFAEVPTFRERGVDLVLGVWRGLAAPKDTPPEVLQTLRDMAAKTAQDPAFLATLQKLNLGYAYADDRVFGAQWSSDSTYFKSLIAKLNMKLG</sequence>
<dbReference type="InterPro" id="IPR042100">
    <property type="entry name" value="Bug_dom1"/>
</dbReference>
<reference evidence="3" key="1">
    <citation type="submission" date="2016-10" db="EMBL/GenBank/DDBJ databases">
        <authorList>
            <person name="Varghese N."/>
            <person name="Submissions S."/>
        </authorList>
    </citation>
    <scope>NUCLEOTIDE SEQUENCE [LARGE SCALE GENOMIC DNA]</scope>
    <source>
        <strain evidence="3">DSM 25157</strain>
    </source>
</reference>
<name>A0A1H3XXT7_9BURK</name>
<keyword evidence="2" id="KW-0675">Receptor</keyword>
<dbReference type="GeneID" id="34233449"/>
<dbReference type="Pfam" id="PF03401">
    <property type="entry name" value="TctC"/>
    <property type="match status" value="1"/>
</dbReference>
<dbReference type="PIRSF" id="PIRSF017082">
    <property type="entry name" value="YflP"/>
    <property type="match status" value="1"/>
</dbReference>
<dbReference type="Gene3D" id="3.40.190.10">
    <property type="entry name" value="Periplasmic binding protein-like II"/>
    <property type="match status" value="1"/>
</dbReference>
<evidence type="ECO:0000313" key="3">
    <source>
        <dbReference type="Proteomes" id="UP000199002"/>
    </source>
</evidence>
<dbReference type="Proteomes" id="UP000199002">
    <property type="component" value="Unassembled WGS sequence"/>
</dbReference>
<evidence type="ECO:0000313" key="2">
    <source>
        <dbReference type="EMBL" id="SEA03318.1"/>
    </source>
</evidence>
<gene>
    <name evidence="2" type="ORF">SAMN05421875_104148</name>
</gene>
<organism evidence="2 3">
    <name type="scientific">Acidovorax soli</name>
    <dbReference type="NCBI Taxonomy" id="592050"/>
    <lineage>
        <taxon>Bacteria</taxon>
        <taxon>Pseudomonadati</taxon>
        <taxon>Pseudomonadota</taxon>
        <taxon>Betaproteobacteria</taxon>
        <taxon>Burkholderiales</taxon>
        <taxon>Comamonadaceae</taxon>
        <taxon>Acidovorax</taxon>
    </lineage>
</organism>
<accession>A0A1H3XXT7</accession>
<keyword evidence="3" id="KW-1185">Reference proteome</keyword>
<dbReference type="Gene3D" id="3.40.190.150">
    <property type="entry name" value="Bordetella uptake gene, domain 1"/>
    <property type="match status" value="1"/>
</dbReference>
<dbReference type="STRING" id="592050.SAMN05421875_104148"/>
<dbReference type="AlphaFoldDB" id="A0A1H3XXT7"/>